<dbReference type="InterPro" id="IPR027417">
    <property type="entry name" value="P-loop_NTPase"/>
</dbReference>
<dbReference type="Pfam" id="PF01926">
    <property type="entry name" value="MMR_HSR1"/>
    <property type="match status" value="1"/>
</dbReference>
<dbReference type="GO" id="GO:0005525">
    <property type="term" value="F:GTP binding"/>
    <property type="evidence" value="ECO:0007669"/>
    <property type="project" value="InterPro"/>
</dbReference>
<keyword evidence="3" id="KW-1185">Reference proteome</keyword>
<feature type="domain" description="G" evidence="1">
    <location>
        <begin position="27"/>
        <end position="101"/>
    </location>
</feature>
<dbReference type="SUPFAM" id="SSF52540">
    <property type="entry name" value="P-loop containing nucleoside triphosphate hydrolases"/>
    <property type="match status" value="1"/>
</dbReference>
<dbReference type="InterPro" id="IPR006073">
    <property type="entry name" value="GTP-bd"/>
</dbReference>
<evidence type="ECO:0000313" key="2">
    <source>
        <dbReference type="EMBL" id="TFK18528.1"/>
    </source>
</evidence>
<accession>A0A5C3KEY7</accession>
<name>A0A5C3KEY7_COPMA</name>
<proteinExistence type="predicted"/>
<reference evidence="2 3" key="1">
    <citation type="journal article" date="2019" name="Nat. Ecol. Evol.">
        <title>Megaphylogeny resolves global patterns of mushroom evolution.</title>
        <authorList>
            <person name="Varga T."/>
            <person name="Krizsan K."/>
            <person name="Foldi C."/>
            <person name="Dima B."/>
            <person name="Sanchez-Garcia M."/>
            <person name="Sanchez-Ramirez S."/>
            <person name="Szollosi G.J."/>
            <person name="Szarkandi J.G."/>
            <person name="Papp V."/>
            <person name="Albert L."/>
            <person name="Andreopoulos W."/>
            <person name="Angelini C."/>
            <person name="Antonin V."/>
            <person name="Barry K.W."/>
            <person name="Bougher N.L."/>
            <person name="Buchanan P."/>
            <person name="Buyck B."/>
            <person name="Bense V."/>
            <person name="Catcheside P."/>
            <person name="Chovatia M."/>
            <person name="Cooper J."/>
            <person name="Damon W."/>
            <person name="Desjardin D."/>
            <person name="Finy P."/>
            <person name="Geml J."/>
            <person name="Haridas S."/>
            <person name="Hughes K."/>
            <person name="Justo A."/>
            <person name="Karasinski D."/>
            <person name="Kautmanova I."/>
            <person name="Kiss B."/>
            <person name="Kocsube S."/>
            <person name="Kotiranta H."/>
            <person name="LaButti K.M."/>
            <person name="Lechner B.E."/>
            <person name="Liimatainen K."/>
            <person name="Lipzen A."/>
            <person name="Lukacs Z."/>
            <person name="Mihaltcheva S."/>
            <person name="Morgado L.N."/>
            <person name="Niskanen T."/>
            <person name="Noordeloos M.E."/>
            <person name="Ohm R.A."/>
            <person name="Ortiz-Santana B."/>
            <person name="Ovrebo C."/>
            <person name="Racz N."/>
            <person name="Riley R."/>
            <person name="Savchenko A."/>
            <person name="Shiryaev A."/>
            <person name="Soop K."/>
            <person name="Spirin V."/>
            <person name="Szebenyi C."/>
            <person name="Tomsovsky M."/>
            <person name="Tulloss R.E."/>
            <person name="Uehling J."/>
            <person name="Grigoriev I.V."/>
            <person name="Vagvolgyi C."/>
            <person name="Papp T."/>
            <person name="Martin F.M."/>
            <person name="Miettinen O."/>
            <person name="Hibbett D.S."/>
            <person name="Nagy L.G."/>
        </authorList>
    </citation>
    <scope>NUCLEOTIDE SEQUENCE [LARGE SCALE GENOMIC DNA]</scope>
    <source>
        <strain evidence="2 3">CBS 121175</strain>
    </source>
</reference>
<dbReference type="EMBL" id="ML210394">
    <property type="protein sequence ID" value="TFK18528.1"/>
    <property type="molecule type" value="Genomic_DNA"/>
</dbReference>
<sequence length="117" mass="12549">MAKWLEFLKGLWRRGQEGEAQAMDLLILIMGISGAGKSSFINAFGIAEGGPAKVGHTLRPCTSGIHTYVIRLSDELASEYKGALDSRRVVLVDTPGFDTGAGDSKALAQITKWVAKQ</sequence>
<gene>
    <name evidence="2" type="ORF">FA15DRAFT_760568</name>
</gene>
<dbReference type="Gene3D" id="3.40.50.300">
    <property type="entry name" value="P-loop containing nucleotide triphosphate hydrolases"/>
    <property type="match status" value="1"/>
</dbReference>
<dbReference type="OrthoDB" id="2130433at2759"/>
<dbReference type="AlphaFoldDB" id="A0A5C3KEY7"/>
<organism evidence="2 3">
    <name type="scientific">Coprinopsis marcescibilis</name>
    <name type="common">Agaric fungus</name>
    <name type="synonym">Psathyrella marcescibilis</name>
    <dbReference type="NCBI Taxonomy" id="230819"/>
    <lineage>
        <taxon>Eukaryota</taxon>
        <taxon>Fungi</taxon>
        <taxon>Dikarya</taxon>
        <taxon>Basidiomycota</taxon>
        <taxon>Agaricomycotina</taxon>
        <taxon>Agaricomycetes</taxon>
        <taxon>Agaricomycetidae</taxon>
        <taxon>Agaricales</taxon>
        <taxon>Agaricineae</taxon>
        <taxon>Psathyrellaceae</taxon>
        <taxon>Coprinopsis</taxon>
    </lineage>
</organism>
<dbReference type="Proteomes" id="UP000307440">
    <property type="component" value="Unassembled WGS sequence"/>
</dbReference>
<dbReference type="STRING" id="230819.A0A5C3KEY7"/>
<evidence type="ECO:0000259" key="1">
    <source>
        <dbReference type="Pfam" id="PF01926"/>
    </source>
</evidence>
<protein>
    <recommendedName>
        <fullName evidence="1">G domain-containing protein</fullName>
    </recommendedName>
</protein>
<evidence type="ECO:0000313" key="3">
    <source>
        <dbReference type="Proteomes" id="UP000307440"/>
    </source>
</evidence>